<keyword evidence="1" id="KW-1133">Transmembrane helix</keyword>
<evidence type="ECO:0000313" key="2">
    <source>
        <dbReference type="EMBL" id="KAF6809920.1"/>
    </source>
</evidence>
<sequence length="130" mass="14281">MQPSKLPFLIHPIIETAGALSFILRPESQLPRPSIAAHLILQSLGGLLLSTNLICLAFLWRQEFDDTSRLVAASLAFWHVWPCWRAYVRLTRPGVDGKASVQTKTLGGPVVHLSVHAMLFLSFVVVAVVG</sequence>
<dbReference type="EMBL" id="WIGN01000094">
    <property type="protein sequence ID" value="KAF6809920.1"/>
    <property type="molecule type" value="Genomic_DNA"/>
</dbReference>
<keyword evidence="3" id="KW-1185">Reference proteome</keyword>
<reference evidence="2 3" key="1">
    <citation type="journal article" date="2020" name="Phytopathology">
        <title>Genome Sequence Resources of Colletotrichum truncatum, C. plurivorum, C. musicola, and C. sojae: Four Species Pathogenic to Soybean (Glycine max).</title>
        <authorList>
            <person name="Rogerio F."/>
            <person name="Boufleur T.R."/>
            <person name="Ciampi-Guillardi M."/>
            <person name="Sukno S.A."/>
            <person name="Thon M.R."/>
            <person name="Massola Junior N.S."/>
            <person name="Baroncelli R."/>
        </authorList>
    </citation>
    <scope>NUCLEOTIDE SEQUENCE [LARGE SCALE GENOMIC DNA]</scope>
    <source>
        <strain evidence="2 3">LFN0009</strain>
    </source>
</reference>
<organism evidence="2 3">
    <name type="scientific">Colletotrichum sojae</name>
    <dbReference type="NCBI Taxonomy" id="2175907"/>
    <lineage>
        <taxon>Eukaryota</taxon>
        <taxon>Fungi</taxon>
        <taxon>Dikarya</taxon>
        <taxon>Ascomycota</taxon>
        <taxon>Pezizomycotina</taxon>
        <taxon>Sordariomycetes</taxon>
        <taxon>Hypocreomycetidae</taxon>
        <taxon>Glomerellales</taxon>
        <taxon>Glomerellaceae</taxon>
        <taxon>Colletotrichum</taxon>
        <taxon>Colletotrichum orchidearum species complex</taxon>
    </lineage>
</organism>
<evidence type="ECO:0000256" key="1">
    <source>
        <dbReference type="SAM" id="Phobius"/>
    </source>
</evidence>
<evidence type="ECO:0000313" key="3">
    <source>
        <dbReference type="Proteomes" id="UP000652219"/>
    </source>
</evidence>
<comment type="caution">
    <text evidence="2">The sequence shown here is derived from an EMBL/GenBank/DDBJ whole genome shotgun (WGS) entry which is preliminary data.</text>
</comment>
<dbReference type="AlphaFoldDB" id="A0A8H6JBB4"/>
<feature type="transmembrane region" description="Helical" evidence="1">
    <location>
        <begin position="110"/>
        <end position="129"/>
    </location>
</feature>
<proteinExistence type="predicted"/>
<feature type="transmembrane region" description="Helical" evidence="1">
    <location>
        <begin position="36"/>
        <end position="60"/>
    </location>
</feature>
<keyword evidence="1" id="KW-0812">Transmembrane</keyword>
<dbReference type="Proteomes" id="UP000652219">
    <property type="component" value="Unassembled WGS sequence"/>
</dbReference>
<gene>
    <name evidence="2" type="ORF">CSOJ01_06629</name>
</gene>
<name>A0A8H6JBB4_9PEZI</name>
<protein>
    <submittedName>
        <fullName evidence="2">Uncharacterized protein</fullName>
    </submittedName>
</protein>
<accession>A0A8H6JBB4</accession>
<keyword evidence="1" id="KW-0472">Membrane</keyword>